<dbReference type="PIRSF" id="PIRSF016578">
    <property type="entry name" value="HsaA"/>
    <property type="match status" value="1"/>
</dbReference>
<feature type="domain" description="Acyl-CoA dehydrogenase C-terminal" evidence="2">
    <location>
        <begin position="241"/>
        <end position="369"/>
    </location>
</feature>
<dbReference type="Pfam" id="PF08028">
    <property type="entry name" value="Acyl-CoA_dh_2"/>
    <property type="match status" value="1"/>
</dbReference>
<sequence>MTTSTYEVTVTRSRMLDQARALVPTLRERRAETDARRSLTDASVRDIDALGVISVAAPQELGGADLGADVIMEVSYELARGCGATAWCAGNWAVHSVFAAMFSAEAQSDMFAGGKLARVATGFSPMRAQSKKVDGGAVISGQWDFASGIDHSDWIVVNAMTEVGPLVHLVPASDVTIIDTWHTTGLRGTGSKDVATQDLFVPEHRLLGLGGPSEGTSVGAEMYSNPWLKLPLAVTFPAGIMGTILGLASGAFEVFVARTTQNIGGLSGIKVSTRPEVQHKMGETSADLDAARIVARQAYADMKAKAEAGIPVTMEDRLNFRRNLGWAAKTATQAVTRLYEVGGAHSLFQGDQLEQFNRDIVAASHHYGVAWDLVYSGYGRFLVGEEPGIPMT</sequence>
<dbReference type="GO" id="GO:0050660">
    <property type="term" value="F:flavin adenine dinucleotide binding"/>
    <property type="evidence" value="ECO:0007669"/>
    <property type="project" value="InterPro"/>
</dbReference>
<dbReference type="Gene3D" id="2.40.110.10">
    <property type="entry name" value="Butyryl-CoA Dehydrogenase, subunit A, domain 2"/>
    <property type="match status" value="1"/>
</dbReference>
<evidence type="ECO:0000256" key="1">
    <source>
        <dbReference type="ARBA" id="ARBA00023002"/>
    </source>
</evidence>
<gene>
    <name evidence="3" type="ORF">UFOPK3610_00335</name>
</gene>
<dbReference type="EMBL" id="CAFBMR010000006">
    <property type="protein sequence ID" value="CAB4904594.1"/>
    <property type="molecule type" value="Genomic_DNA"/>
</dbReference>
<dbReference type="InterPro" id="IPR013107">
    <property type="entry name" value="Acyl-CoA_DH_C"/>
</dbReference>
<dbReference type="GO" id="GO:0003995">
    <property type="term" value="F:acyl-CoA dehydrogenase activity"/>
    <property type="evidence" value="ECO:0007669"/>
    <property type="project" value="TreeGrafter"/>
</dbReference>
<dbReference type="InterPro" id="IPR037069">
    <property type="entry name" value="AcylCoA_DH/ox_N_sf"/>
</dbReference>
<dbReference type="InterPro" id="IPR046373">
    <property type="entry name" value="Acyl-CoA_Oxase/DH_mid-dom_sf"/>
</dbReference>
<organism evidence="3">
    <name type="scientific">freshwater metagenome</name>
    <dbReference type="NCBI Taxonomy" id="449393"/>
    <lineage>
        <taxon>unclassified sequences</taxon>
        <taxon>metagenomes</taxon>
        <taxon>ecological metagenomes</taxon>
    </lineage>
</organism>
<name>A0A6J7GCM8_9ZZZZ</name>
<dbReference type="InterPro" id="IPR009100">
    <property type="entry name" value="AcylCoA_DH/oxidase_NM_dom_sf"/>
</dbReference>
<dbReference type="Gene3D" id="1.10.540.10">
    <property type="entry name" value="Acyl-CoA dehydrogenase/oxidase, N-terminal domain"/>
    <property type="match status" value="1"/>
</dbReference>
<keyword evidence="1" id="KW-0560">Oxidoreductase</keyword>
<proteinExistence type="predicted"/>
<protein>
    <submittedName>
        <fullName evidence="3">Unannotated protein</fullName>
    </submittedName>
</protein>
<evidence type="ECO:0000313" key="3">
    <source>
        <dbReference type="EMBL" id="CAB4904594.1"/>
    </source>
</evidence>
<evidence type="ECO:0000259" key="2">
    <source>
        <dbReference type="Pfam" id="PF08028"/>
    </source>
</evidence>
<dbReference type="Gene3D" id="1.20.140.10">
    <property type="entry name" value="Butyryl-CoA Dehydrogenase, subunit A, domain 3"/>
    <property type="match status" value="1"/>
</dbReference>
<dbReference type="SUPFAM" id="SSF47203">
    <property type="entry name" value="Acyl-CoA dehydrogenase C-terminal domain-like"/>
    <property type="match status" value="1"/>
</dbReference>
<dbReference type="SUPFAM" id="SSF56645">
    <property type="entry name" value="Acyl-CoA dehydrogenase NM domain-like"/>
    <property type="match status" value="1"/>
</dbReference>
<dbReference type="AlphaFoldDB" id="A0A6J7GCM8"/>
<dbReference type="PANTHER" id="PTHR43884:SF12">
    <property type="entry name" value="ISOVALERYL-COA DEHYDROGENASE, MITOCHONDRIAL-RELATED"/>
    <property type="match status" value="1"/>
</dbReference>
<accession>A0A6J7GCM8</accession>
<reference evidence="3" key="1">
    <citation type="submission" date="2020-05" db="EMBL/GenBank/DDBJ databases">
        <authorList>
            <person name="Chiriac C."/>
            <person name="Salcher M."/>
            <person name="Ghai R."/>
            <person name="Kavagutti S V."/>
        </authorList>
    </citation>
    <scope>NUCLEOTIDE SEQUENCE</scope>
</reference>
<dbReference type="InterPro" id="IPR036250">
    <property type="entry name" value="AcylCo_DH-like_C"/>
</dbReference>
<dbReference type="PANTHER" id="PTHR43884">
    <property type="entry name" value="ACYL-COA DEHYDROGENASE"/>
    <property type="match status" value="1"/>
</dbReference>